<feature type="chain" id="PRO_5036918769" evidence="2">
    <location>
        <begin position="21"/>
        <end position="158"/>
    </location>
</feature>
<gene>
    <name evidence="3" type="ORF">Ato02nite_013500</name>
</gene>
<feature type="compositionally biased region" description="Low complexity" evidence="1">
    <location>
        <begin position="28"/>
        <end position="54"/>
    </location>
</feature>
<feature type="region of interest" description="Disordered" evidence="1">
    <location>
        <begin position="28"/>
        <end position="56"/>
    </location>
</feature>
<name>A0A919T6F5_9ACTN</name>
<keyword evidence="2" id="KW-0732">Signal</keyword>
<sequence length="158" mass="16406">MSRRFRGFLPLALITVTALAAGCDDQATPTAAAPATSATTAAAPATSATPAGPTRNEVCTEVTKVVIDGSVQIADNAVKSIDERWSTKEVNDHLRTSFGDMAKKVRAQAEAVADPELKAAVEKTAAELAQGAKSSKPDDFLAKDFQTLSKDLDKACGA</sequence>
<keyword evidence="4" id="KW-1185">Reference proteome</keyword>
<dbReference type="AlphaFoldDB" id="A0A919T6F5"/>
<dbReference type="Proteomes" id="UP000677082">
    <property type="component" value="Unassembled WGS sequence"/>
</dbReference>
<organism evidence="3 4">
    <name type="scientific">Paractinoplanes toevensis</name>
    <dbReference type="NCBI Taxonomy" id="571911"/>
    <lineage>
        <taxon>Bacteria</taxon>
        <taxon>Bacillati</taxon>
        <taxon>Actinomycetota</taxon>
        <taxon>Actinomycetes</taxon>
        <taxon>Micromonosporales</taxon>
        <taxon>Micromonosporaceae</taxon>
        <taxon>Paractinoplanes</taxon>
    </lineage>
</organism>
<evidence type="ECO:0000313" key="4">
    <source>
        <dbReference type="Proteomes" id="UP000677082"/>
    </source>
</evidence>
<dbReference type="PROSITE" id="PS51257">
    <property type="entry name" value="PROKAR_LIPOPROTEIN"/>
    <property type="match status" value="1"/>
</dbReference>
<protein>
    <submittedName>
        <fullName evidence="3">Uncharacterized protein</fullName>
    </submittedName>
</protein>
<evidence type="ECO:0000313" key="3">
    <source>
        <dbReference type="EMBL" id="GIM89557.1"/>
    </source>
</evidence>
<accession>A0A919T6F5</accession>
<reference evidence="3 4" key="1">
    <citation type="submission" date="2021-03" db="EMBL/GenBank/DDBJ databases">
        <title>Whole genome shotgun sequence of Actinoplanes toevensis NBRC 105298.</title>
        <authorList>
            <person name="Komaki H."/>
            <person name="Tamura T."/>
        </authorList>
    </citation>
    <scope>NUCLEOTIDE SEQUENCE [LARGE SCALE GENOMIC DNA]</scope>
    <source>
        <strain evidence="3 4">NBRC 105298</strain>
    </source>
</reference>
<dbReference type="EMBL" id="BOQN01000016">
    <property type="protein sequence ID" value="GIM89557.1"/>
    <property type="molecule type" value="Genomic_DNA"/>
</dbReference>
<proteinExistence type="predicted"/>
<evidence type="ECO:0000256" key="1">
    <source>
        <dbReference type="SAM" id="MobiDB-lite"/>
    </source>
</evidence>
<evidence type="ECO:0000256" key="2">
    <source>
        <dbReference type="SAM" id="SignalP"/>
    </source>
</evidence>
<dbReference type="RefSeq" id="WP_213005522.1">
    <property type="nucleotide sequence ID" value="NZ_BOQN01000016.1"/>
</dbReference>
<comment type="caution">
    <text evidence="3">The sequence shown here is derived from an EMBL/GenBank/DDBJ whole genome shotgun (WGS) entry which is preliminary data.</text>
</comment>
<feature type="signal peptide" evidence="2">
    <location>
        <begin position="1"/>
        <end position="20"/>
    </location>
</feature>